<keyword evidence="3" id="KW-1185">Reference proteome</keyword>
<evidence type="ECO:0000313" key="2">
    <source>
        <dbReference type="EMBL" id="EWS74111.1"/>
    </source>
</evidence>
<keyword evidence="1 2" id="KW-0812">Transmembrane</keyword>
<dbReference type="RefSeq" id="XP_012653366.1">
    <property type="nucleotide sequence ID" value="XM_012797912.1"/>
</dbReference>
<evidence type="ECO:0000256" key="1">
    <source>
        <dbReference type="SAM" id="Phobius"/>
    </source>
</evidence>
<name>W7XHW5_TETTS</name>
<feature type="transmembrane region" description="Helical" evidence="1">
    <location>
        <begin position="7"/>
        <end position="28"/>
    </location>
</feature>
<sequence>MKVLINYLEISLFYSYLFIFLIYFGFIIEKYLINNFVGDFIYFHFNQIIRIFTKIIIAIAFVEKEVYLLIQFVNFLKSQTNLNFVRLSYYQLTRYQHQFTIKFHFKKCLLQQTKIKYQNYLTNSLYLLLLIQLLYQKSNYQKFVPLNILHCYLLVLEKENINFIDLAFESKKHQLFQAIRKIQYLYLSFANQEFQMLQGQLLEFQLNYFLVNQEIIIHLDQNLCQIKFNQYILYHFSFINQVIVMVFFTNYMSSVYFDKFPNQLSHYDQVKFNFNILLIVLKFMQCLLTQKDFFQCYSKASAHYFNLSWDQQYQVLTKGQCEDVVIFEYRFSFSYCFLPRNFKNFYLYYQVATSQMYIIQRISFFEDDFYYSMLMMAE</sequence>
<accession>W7XHW5</accession>
<protein>
    <submittedName>
        <fullName evidence="2">Transmembrane protein, putative</fullName>
    </submittedName>
</protein>
<reference evidence="3" key="1">
    <citation type="journal article" date="2006" name="PLoS Biol.">
        <title>Macronuclear genome sequence of the ciliate Tetrahymena thermophila, a model eukaryote.</title>
        <authorList>
            <person name="Eisen J.A."/>
            <person name="Coyne R.S."/>
            <person name="Wu M."/>
            <person name="Wu D."/>
            <person name="Thiagarajan M."/>
            <person name="Wortman J.R."/>
            <person name="Badger J.H."/>
            <person name="Ren Q."/>
            <person name="Amedeo P."/>
            <person name="Jones K.M."/>
            <person name="Tallon L.J."/>
            <person name="Delcher A.L."/>
            <person name="Salzberg S.L."/>
            <person name="Silva J.C."/>
            <person name="Haas B.J."/>
            <person name="Majoros W.H."/>
            <person name="Farzad M."/>
            <person name="Carlton J.M."/>
            <person name="Smith R.K. Jr."/>
            <person name="Garg J."/>
            <person name="Pearlman R.E."/>
            <person name="Karrer K.M."/>
            <person name="Sun L."/>
            <person name="Manning G."/>
            <person name="Elde N.C."/>
            <person name="Turkewitz A.P."/>
            <person name="Asai D.J."/>
            <person name="Wilkes D.E."/>
            <person name="Wang Y."/>
            <person name="Cai H."/>
            <person name="Collins K."/>
            <person name="Stewart B.A."/>
            <person name="Lee S.R."/>
            <person name="Wilamowska K."/>
            <person name="Weinberg Z."/>
            <person name="Ruzzo W.L."/>
            <person name="Wloga D."/>
            <person name="Gaertig J."/>
            <person name="Frankel J."/>
            <person name="Tsao C.-C."/>
            <person name="Gorovsky M.A."/>
            <person name="Keeling P.J."/>
            <person name="Waller R.F."/>
            <person name="Patron N.J."/>
            <person name="Cherry J.M."/>
            <person name="Stover N.A."/>
            <person name="Krieger C.J."/>
            <person name="del Toro C."/>
            <person name="Ryder H.F."/>
            <person name="Williamson S.C."/>
            <person name="Barbeau R.A."/>
            <person name="Hamilton E.P."/>
            <person name="Orias E."/>
        </authorList>
    </citation>
    <scope>NUCLEOTIDE SEQUENCE [LARGE SCALE GENOMIC DNA]</scope>
    <source>
        <strain evidence="3">SB210</strain>
    </source>
</reference>
<dbReference type="EMBL" id="GG662673">
    <property type="protein sequence ID" value="EWS74111.1"/>
    <property type="molecule type" value="Genomic_DNA"/>
</dbReference>
<dbReference type="AlphaFoldDB" id="W7XHW5"/>
<dbReference type="Proteomes" id="UP000009168">
    <property type="component" value="Unassembled WGS sequence"/>
</dbReference>
<keyword evidence="1" id="KW-1133">Transmembrane helix</keyword>
<organism evidence="2 3">
    <name type="scientific">Tetrahymena thermophila (strain SB210)</name>
    <dbReference type="NCBI Taxonomy" id="312017"/>
    <lineage>
        <taxon>Eukaryota</taxon>
        <taxon>Sar</taxon>
        <taxon>Alveolata</taxon>
        <taxon>Ciliophora</taxon>
        <taxon>Intramacronucleata</taxon>
        <taxon>Oligohymenophorea</taxon>
        <taxon>Hymenostomatida</taxon>
        <taxon>Tetrahymenina</taxon>
        <taxon>Tetrahymenidae</taxon>
        <taxon>Tetrahymena</taxon>
    </lineage>
</organism>
<dbReference type="InParanoid" id="W7XHW5"/>
<gene>
    <name evidence="2" type="ORF">TTHERM_000196079</name>
</gene>
<feature type="transmembrane region" description="Helical" evidence="1">
    <location>
        <begin position="40"/>
        <end position="62"/>
    </location>
</feature>
<feature type="transmembrane region" description="Helical" evidence="1">
    <location>
        <begin position="231"/>
        <end position="252"/>
    </location>
</feature>
<keyword evidence="1" id="KW-0472">Membrane</keyword>
<evidence type="ECO:0000313" key="3">
    <source>
        <dbReference type="Proteomes" id="UP000009168"/>
    </source>
</evidence>
<proteinExistence type="predicted"/>
<dbReference type="KEGG" id="tet:TTHERM_000196079"/>
<dbReference type="GeneID" id="24437766"/>